<dbReference type="AlphaFoldDB" id="A0A7M7ST60"/>
<dbReference type="OrthoDB" id="10428433at2759"/>
<keyword evidence="3" id="KW-1185">Reference proteome</keyword>
<feature type="chain" id="PRO_5029618643" evidence="1">
    <location>
        <begin position="18"/>
        <end position="224"/>
    </location>
</feature>
<reference evidence="3" key="1">
    <citation type="submission" date="2015-02" db="EMBL/GenBank/DDBJ databases">
        <title>Genome sequencing for Strongylocentrotus purpuratus.</title>
        <authorList>
            <person name="Murali S."/>
            <person name="Liu Y."/>
            <person name="Vee V."/>
            <person name="English A."/>
            <person name="Wang M."/>
            <person name="Skinner E."/>
            <person name="Han Y."/>
            <person name="Muzny D.M."/>
            <person name="Worley K.C."/>
            <person name="Gibbs R.A."/>
        </authorList>
    </citation>
    <scope>NUCLEOTIDE SEQUENCE</scope>
</reference>
<dbReference type="OMA" id="PAITYLM"/>
<dbReference type="InParanoid" id="A0A7M7ST60"/>
<dbReference type="GeneID" id="586586"/>
<proteinExistence type="predicted"/>
<feature type="signal peptide" evidence="1">
    <location>
        <begin position="1"/>
        <end position="17"/>
    </location>
</feature>
<keyword evidence="1" id="KW-0732">Signal</keyword>
<sequence>MKFVLVLLCIVIAVVEGSPITSTGGMHSESQSNDQSNDQISDSAMYIQSVSHMAIVDMFSPLMSALSSLDLQLSRLHSIAVQVDVTIPSVVFPKIDVTVIYECKAKYDPKYSPAITYLMSKEDEIESHIDTATLLAHGIEYVNNLLVNDEMDQKTLQAMSSKLNDFLSDYSSLISGLQSSICVDDNIPISETVQQEHTKEYMDPALDIFFSERGNCLTGGCIDK</sequence>
<protein>
    <submittedName>
        <fullName evidence="2">Uncharacterized protein</fullName>
    </submittedName>
</protein>
<evidence type="ECO:0000256" key="1">
    <source>
        <dbReference type="SAM" id="SignalP"/>
    </source>
</evidence>
<evidence type="ECO:0000313" key="3">
    <source>
        <dbReference type="Proteomes" id="UP000007110"/>
    </source>
</evidence>
<dbReference type="EnsemblMetazoa" id="XM_030973732">
    <property type="protein sequence ID" value="XP_030829592"/>
    <property type="gene ID" value="LOC586586"/>
</dbReference>
<evidence type="ECO:0000313" key="2">
    <source>
        <dbReference type="EnsemblMetazoa" id="XP_030829592"/>
    </source>
</evidence>
<dbReference type="Proteomes" id="UP000007110">
    <property type="component" value="Unassembled WGS sequence"/>
</dbReference>
<reference evidence="2" key="2">
    <citation type="submission" date="2021-01" db="UniProtKB">
        <authorList>
            <consortium name="EnsemblMetazoa"/>
        </authorList>
    </citation>
    <scope>IDENTIFICATION</scope>
</reference>
<name>A0A7M7ST60_STRPU</name>
<dbReference type="RefSeq" id="XP_030829592.1">
    <property type="nucleotide sequence ID" value="XM_030973732.1"/>
</dbReference>
<organism evidence="2 3">
    <name type="scientific">Strongylocentrotus purpuratus</name>
    <name type="common">Purple sea urchin</name>
    <dbReference type="NCBI Taxonomy" id="7668"/>
    <lineage>
        <taxon>Eukaryota</taxon>
        <taxon>Metazoa</taxon>
        <taxon>Echinodermata</taxon>
        <taxon>Eleutherozoa</taxon>
        <taxon>Echinozoa</taxon>
        <taxon>Echinoidea</taxon>
        <taxon>Euechinoidea</taxon>
        <taxon>Echinacea</taxon>
        <taxon>Camarodonta</taxon>
        <taxon>Echinidea</taxon>
        <taxon>Strongylocentrotidae</taxon>
        <taxon>Strongylocentrotus</taxon>
    </lineage>
</organism>
<accession>A0A7M7ST60</accession>
<dbReference type="KEGG" id="spu:586586"/>